<feature type="compositionally biased region" description="Basic and acidic residues" evidence="1">
    <location>
        <begin position="116"/>
        <end position="133"/>
    </location>
</feature>
<proteinExistence type="predicted"/>
<dbReference type="EMBL" id="JBHEZX010000030">
    <property type="protein sequence ID" value="MFC1414877.1"/>
    <property type="molecule type" value="Genomic_DNA"/>
</dbReference>
<gene>
    <name evidence="2" type="ORF">ACEZDG_37040</name>
</gene>
<protein>
    <recommendedName>
        <fullName evidence="4">Transposase</fullName>
    </recommendedName>
</protein>
<accession>A0ABV6VMU8</accession>
<dbReference type="RefSeq" id="WP_380519202.1">
    <property type="nucleotide sequence ID" value="NZ_JBHEZX010000030.1"/>
</dbReference>
<evidence type="ECO:0008006" key="4">
    <source>
        <dbReference type="Google" id="ProtNLM"/>
    </source>
</evidence>
<evidence type="ECO:0000256" key="1">
    <source>
        <dbReference type="SAM" id="MobiDB-lite"/>
    </source>
</evidence>
<sequence>MSGKGRLAEFPGTAAEQEFWWEGHILEVLHGLPLGPSDETVPRPEFDPGQHSLAERERSKAAALTAARHKVTASGIKQRRQRYQRDGLVGLADGRSAKQMPAFGKVDAAVAGGDAAGDRLDGRGLLEDDRIPRLADQGDPGRP</sequence>
<organism evidence="2 3">
    <name type="scientific">Streptacidiphilus alkalitolerans</name>
    <dbReference type="NCBI Taxonomy" id="3342712"/>
    <lineage>
        <taxon>Bacteria</taxon>
        <taxon>Bacillati</taxon>
        <taxon>Actinomycetota</taxon>
        <taxon>Actinomycetes</taxon>
        <taxon>Kitasatosporales</taxon>
        <taxon>Streptomycetaceae</taxon>
        <taxon>Streptacidiphilus</taxon>
    </lineage>
</organism>
<dbReference type="Proteomes" id="UP001592582">
    <property type="component" value="Unassembled WGS sequence"/>
</dbReference>
<evidence type="ECO:0000313" key="2">
    <source>
        <dbReference type="EMBL" id="MFC1414877.1"/>
    </source>
</evidence>
<feature type="region of interest" description="Disordered" evidence="1">
    <location>
        <begin position="113"/>
        <end position="143"/>
    </location>
</feature>
<reference evidence="2 3" key="1">
    <citation type="submission" date="2024-09" db="EMBL/GenBank/DDBJ databases">
        <authorList>
            <person name="Lee S.D."/>
        </authorList>
    </citation>
    <scope>NUCLEOTIDE SEQUENCE [LARGE SCALE GENOMIC DNA]</scope>
    <source>
        <strain evidence="2 3">N1-1</strain>
    </source>
</reference>
<name>A0ABV6VMU8_9ACTN</name>
<comment type="caution">
    <text evidence="2">The sequence shown here is derived from an EMBL/GenBank/DDBJ whole genome shotgun (WGS) entry which is preliminary data.</text>
</comment>
<evidence type="ECO:0000313" key="3">
    <source>
        <dbReference type="Proteomes" id="UP001592582"/>
    </source>
</evidence>
<keyword evidence="3" id="KW-1185">Reference proteome</keyword>